<dbReference type="PANTHER" id="PTHR38436">
    <property type="entry name" value="POLYKETIDE CYCLASE SNOAL-LIKE DOMAIN"/>
    <property type="match status" value="1"/>
</dbReference>
<evidence type="ECO:0000313" key="1">
    <source>
        <dbReference type="EMBL" id="MEU0154122.1"/>
    </source>
</evidence>
<dbReference type="Gene3D" id="3.10.450.50">
    <property type="match status" value="1"/>
</dbReference>
<dbReference type="InterPro" id="IPR032710">
    <property type="entry name" value="NTF2-like_dom_sf"/>
</dbReference>
<dbReference type="Pfam" id="PF07366">
    <property type="entry name" value="SnoaL"/>
    <property type="match status" value="1"/>
</dbReference>
<dbReference type="EMBL" id="JBEXRX010000060">
    <property type="protein sequence ID" value="MEU0154122.1"/>
    <property type="molecule type" value="Genomic_DNA"/>
</dbReference>
<dbReference type="Proteomes" id="UP001550348">
    <property type="component" value="Unassembled WGS sequence"/>
</dbReference>
<keyword evidence="2" id="KW-1185">Reference proteome</keyword>
<comment type="caution">
    <text evidence="1">The sequence shown here is derived from an EMBL/GenBank/DDBJ whole genome shotgun (WGS) entry which is preliminary data.</text>
</comment>
<gene>
    <name evidence="1" type="ORF">ABZ071_19735</name>
</gene>
<protein>
    <submittedName>
        <fullName evidence="1">Ester cyclase</fullName>
    </submittedName>
</protein>
<reference evidence="1 2" key="1">
    <citation type="submission" date="2024-06" db="EMBL/GenBank/DDBJ databases">
        <title>The Natural Products Discovery Center: Release of the First 8490 Sequenced Strains for Exploring Actinobacteria Biosynthetic Diversity.</title>
        <authorList>
            <person name="Kalkreuter E."/>
            <person name="Kautsar S.A."/>
            <person name="Yang D."/>
            <person name="Bader C.D."/>
            <person name="Teijaro C.N."/>
            <person name="Fluegel L."/>
            <person name="Davis C.M."/>
            <person name="Simpson J.R."/>
            <person name="Lauterbach L."/>
            <person name="Steele A.D."/>
            <person name="Gui C."/>
            <person name="Meng S."/>
            <person name="Li G."/>
            <person name="Viehrig K."/>
            <person name="Ye F."/>
            <person name="Su P."/>
            <person name="Kiefer A.F."/>
            <person name="Nichols A."/>
            <person name="Cepeda A.J."/>
            <person name="Yan W."/>
            <person name="Fan B."/>
            <person name="Jiang Y."/>
            <person name="Adhikari A."/>
            <person name="Zheng C.-J."/>
            <person name="Schuster L."/>
            <person name="Cowan T.M."/>
            <person name="Smanski M.J."/>
            <person name="Chevrette M.G."/>
            <person name="De Carvalho L.P.S."/>
            <person name="Shen B."/>
        </authorList>
    </citation>
    <scope>NUCLEOTIDE SEQUENCE [LARGE SCALE GENOMIC DNA]</scope>
    <source>
        <strain evidence="1 2">NPDC006286</strain>
    </source>
</reference>
<dbReference type="RefSeq" id="WP_254341007.1">
    <property type="nucleotide sequence ID" value="NZ_JBEXRX010000060.1"/>
</dbReference>
<accession>A0ABV2VQ48</accession>
<proteinExistence type="predicted"/>
<dbReference type="PANTHER" id="PTHR38436:SF1">
    <property type="entry name" value="ESTER CYCLASE"/>
    <property type="match status" value="1"/>
</dbReference>
<organism evidence="1 2">
    <name type="scientific">Micromonospora fulviviridis</name>
    <dbReference type="NCBI Taxonomy" id="47860"/>
    <lineage>
        <taxon>Bacteria</taxon>
        <taxon>Bacillati</taxon>
        <taxon>Actinomycetota</taxon>
        <taxon>Actinomycetes</taxon>
        <taxon>Micromonosporales</taxon>
        <taxon>Micromonosporaceae</taxon>
        <taxon>Micromonospora</taxon>
    </lineage>
</organism>
<dbReference type="SUPFAM" id="SSF54427">
    <property type="entry name" value="NTF2-like"/>
    <property type="match status" value="1"/>
</dbReference>
<name>A0ABV2VQ48_9ACTN</name>
<sequence length="142" mass="15313">MSAPDNKAVVRQLIDAWNNGDINALMTFWSPTMVHHGRAGTISAEDTAAEMRRFLDAFPDLRMELHSIVSEGELVATRMTVHATHTGAYMGIPPTGRPVSCALMGQLRIVDGVVVDHWGVADALGILVQIGMLPSELSTAFS</sequence>
<dbReference type="InterPro" id="IPR009959">
    <property type="entry name" value="Cyclase_SnoaL-like"/>
</dbReference>
<evidence type="ECO:0000313" key="2">
    <source>
        <dbReference type="Proteomes" id="UP001550348"/>
    </source>
</evidence>